<dbReference type="PROSITE" id="PS51257">
    <property type="entry name" value="PROKAR_LIPOPROTEIN"/>
    <property type="match status" value="1"/>
</dbReference>
<accession>A0A7S1HX00</accession>
<dbReference type="EMBL" id="HBGA01011866">
    <property type="protein sequence ID" value="CAD8993460.1"/>
    <property type="molecule type" value="Transcribed_RNA"/>
</dbReference>
<organism evidence="1">
    <name type="scientific">Eutreptiella gymnastica</name>
    <dbReference type="NCBI Taxonomy" id="73025"/>
    <lineage>
        <taxon>Eukaryota</taxon>
        <taxon>Discoba</taxon>
        <taxon>Euglenozoa</taxon>
        <taxon>Euglenida</taxon>
        <taxon>Spirocuta</taxon>
        <taxon>Euglenophyceae</taxon>
        <taxon>Eutreptiales</taxon>
        <taxon>Eutreptiaceae</taxon>
        <taxon>Eutreptiella</taxon>
    </lineage>
</organism>
<protein>
    <submittedName>
        <fullName evidence="1">Uncharacterized protein</fullName>
    </submittedName>
</protein>
<proteinExistence type="predicted"/>
<gene>
    <name evidence="1" type="ORF">EGYM00392_LOCUS4510</name>
</gene>
<reference evidence="1" key="1">
    <citation type="submission" date="2021-01" db="EMBL/GenBank/DDBJ databases">
        <authorList>
            <person name="Corre E."/>
            <person name="Pelletier E."/>
            <person name="Niang G."/>
            <person name="Scheremetjew M."/>
            <person name="Finn R."/>
            <person name="Kale V."/>
            <person name="Holt S."/>
            <person name="Cochrane G."/>
            <person name="Meng A."/>
            <person name="Brown T."/>
            <person name="Cohen L."/>
        </authorList>
    </citation>
    <scope>NUCLEOTIDE SEQUENCE</scope>
    <source>
        <strain evidence="1">NIES-381</strain>
    </source>
</reference>
<name>A0A7S1HX00_9EUGL</name>
<dbReference type="AlphaFoldDB" id="A0A7S1HX00"/>
<evidence type="ECO:0000313" key="1">
    <source>
        <dbReference type="EMBL" id="CAD8993460.1"/>
    </source>
</evidence>
<sequence length="104" mass="11481">MVQKKVFQHLYTTTSCYNSQMSVPTDENKVTQQHLITNSVVTEKGTASVCRKEPALHWQANVSTHSSYDICFCLPPAVCAAPQVLSPSASARKKNLMPVCILEL</sequence>